<dbReference type="Proteomes" id="UP000010878">
    <property type="component" value="Chromosome"/>
</dbReference>
<dbReference type="Gene3D" id="1.10.260.40">
    <property type="entry name" value="lambda repressor-like DNA-binding domains"/>
    <property type="match status" value="1"/>
</dbReference>
<dbReference type="Pfam" id="PF14528">
    <property type="entry name" value="LAGLIDADG_3"/>
    <property type="match status" value="2"/>
</dbReference>
<dbReference type="PROSITE" id="PS50819">
    <property type="entry name" value="INTEIN_ENDONUCLEASE"/>
    <property type="match status" value="1"/>
</dbReference>
<evidence type="ECO:0000256" key="2">
    <source>
        <dbReference type="ARBA" id="ARBA00022813"/>
    </source>
</evidence>
<dbReference type="InterPro" id="IPR010982">
    <property type="entry name" value="Lambda_DNA-bd_dom_sf"/>
</dbReference>
<proteinExistence type="predicted"/>
<keyword evidence="4" id="KW-0546">Nucleotide metabolism</keyword>
<dbReference type="eggNOG" id="arCOG04048">
    <property type="taxonomic scope" value="Archaea"/>
</dbReference>
<dbReference type="NCBIfam" id="TIGR02274">
    <property type="entry name" value="dCTP_deam"/>
    <property type="match status" value="1"/>
</dbReference>
<dbReference type="STRING" id="694430.Natoc_0521"/>
<dbReference type="PROSITE" id="PS50943">
    <property type="entry name" value="HTH_CROC1"/>
    <property type="match status" value="1"/>
</dbReference>
<dbReference type="InterPro" id="IPR001387">
    <property type="entry name" value="Cro/C1-type_HTH"/>
</dbReference>
<dbReference type="Gene3D" id="3.10.28.10">
    <property type="entry name" value="Homing endonucleases"/>
    <property type="match status" value="1"/>
</dbReference>
<reference evidence="8 9" key="1">
    <citation type="submission" date="2012-11" db="EMBL/GenBank/DDBJ databases">
        <title>FINISHED of Natronococcus occultus SP4, DSM 3396.</title>
        <authorList>
            <consortium name="DOE Joint Genome Institute"/>
            <person name="Eisen J."/>
            <person name="Huntemann M."/>
            <person name="Wei C.-L."/>
            <person name="Han J."/>
            <person name="Detter J.C."/>
            <person name="Han C."/>
            <person name="Tapia R."/>
            <person name="Chen A."/>
            <person name="Kyrpides N."/>
            <person name="Mavromatis K."/>
            <person name="Markowitz V."/>
            <person name="Szeto E."/>
            <person name="Ivanova N."/>
            <person name="Mikhailova N."/>
            <person name="Ovchinnikova G."/>
            <person name="Pagani I."/>
            <person name="Pati A."/>
            <person name="Goodwin L."/>
            <person name="Nordberg H.P."/>
            <person name="Cantor M.N."/>
            <person name="Hua S.X."/>
            <person name="Woyke T."/>
            <person name="Eisen J."/>
            <person name="Klenk H.-P."/>
            <person name="Klenk H.-P."/>
        </authorList>
    </citation>
    <scope>NUCLEOTIDE SEQUENCE [LARGE SCALE GENOMIC DNA]</scope>
    <source>
        <strain evidence="8 9">SP4</strain>
    </source>
</reference>
<dbReference type="Gene3D" id="2.70.40.10">
    <property type="match status" value="2"/>
</dbReference>
<dbReference type="InterPro" id="IPR036157">
    <property type="entry name" value="dUTPase-like_sf"/>
</dbReference>
<feature type="region of interest" description="Disordered" evidence="5">
    <location>
        <begin position="643"/>
        <end position="682"/>
    </location>
</feature>
<dbReference type="CDD" id="cd00093">
    <property type="entry name" value="HTH_XRE"/>
    <property type="match status" value="1"/>
</dbReference>
<evidence type="ECO:0000256" key="4">
    <source>
        <dbReference type="ARBA" id="ARBA00023080"/>
    </source>
</evidence>
<dbReference type="OrthoDB" id="33242at2157"/>
<dbReference type="GO" id="GO:0003677">
    <property type="term" value="F:DNA binding"/>
    <property type="evidence" value="ECO:0007669"/>
    <property type="project" value="InterPro"/>
</dbReference>
<feature type="compositionally biased region" description="Basic and acidic residues" evidence="5">
    <location>
        <begin position="643"/>
        <end position="658"/>
    </location>
</feature>
<dbReference type="Pfam" id="PF14890">
    <property type="entry name" value="Intein_splicing"/>
    <property type="match status" value="1"/>
</dbReference>
<dbReference type="InterPro" id="IPR036844">
    <property type="entry name" value="Hint_dom_sf"/>
</dbReference>
<name>L0JX05_9EURY</name>
<dbReference type="SMART" id="SM00530">
    <property type="entry name" value="HTH_XRE"/>
    <property type="match status" value="1"/>
</dbReference>
<evidence type="ECO:0000256" key="5">
    <source>
        <dbReference type="SAM" id="MobiDB-lite"/>
    </source>
</evidence>
<dbReference type="AlphaFoldDB" id="L0JX05"/>
<dbReference type="SMART" id="SM00306">
    <property type="entry name" value="HintN"/>
    <property type="match status" value="1"/>
</dbReference>
<dbReference type="InterPro" id="IPR004860">
    <property type="entry name" value="LAGLIDADG_dom"/>
</dbReference>
<dbReference type="NCBIfam" id="TIGR01445">
    <property type="entry name" value="intein_Nterm"/>
    <property type="match status" value="1"/>
</dbReference>
<keyword evidence="9" id="KW-1185">Reference proteome</keyword>
<dbReference type="InterPro" id="IPR003586">
    <property type="entry name" value="Hint_dom_C"/>
</dbReference>
<dbReference type="SMART" id="SM00305">
    <property type="entry name" value="HintC"/>
    <property type="match status" value="1"/>
</dbReference>
<dbReference type="InterPro" id="IPR004042">
    <property type="entry name" value="Intein_endonuc_central"/>
</dbReference>
<evidence type="ECO:0000256" key="3">
    <source>
        <dbReference type="ARBA" id="ARBA00023000"/>
    </source>
</evidence>
<feature type="compositionally biased region" description="Acidic residues" evidence="5">
    <location>
        <begin position="670"/>
        <end position="682"/>
    </location>
</feature>
<dbReference type="eggNOG" id="arCOG03146">
    <property type="taxonomic scope" value="Archaea"/>
</dbReference>
<dbReference type="CDD" id="cd07557">
    <property type="entry name" value="trimeric_dUTPase"/>
    <property type="match status" value="2"/>
</dbReference>
<accession>L0JX05</accession>
<protein>
    <submittedName>
        <fullName evidence="8">Deoxycytidine triphosphate deaminase</fullName>
    </submittedName>
</protein>
<dbReference type="EMBL" id="CP003929">
    <property type="protein sequence ID" value="AGB36383.1"/>
    <property type="molecule type" value="Genomic_DNA"/>
</dbReference>
<evidence type="ECO:0000259" key="7">
    <source>
        <dbReference type="PROSITE" id="PS50943"/>
    </source>
</evidence>
<dbReference type="PANTHER" id="PTHR42680">
    <property type="entry name" value="DCTP DEAMINASE"/>
    <property type="match status" value="1"/>
</dbReference>
<dbReference type="InterPro" id="IPR003587">
    <property type="entry name" value="Hint_dom_N"/>
</dbReference>
<evidence type="ECO:0000313" key="8">
    <source>
        <dbReference type="EMBL" id="AGB36383.1"/>
    </source>
</evidence>
<dbReference type="InterPro" id="IPR033704">
    <property type="entry name" value="dUTPase_trimeric"/>
</dbReference>
<dbReference type="SUPFAM" id="SSF55608">
    <property type="entry name" value="Homing endonucleases"/>
    <property type="match status" value="2"/>
</dbReference>
<dbReference type="eggNOG" id="arCOG03145">
    <property type="taxonomic scope" value="Archaea"/>
</dbReference>
<evidence type="ECO:0000259" key="6">
    <source>
        <dbReference type="PROSITE" id="PS50819"/>
    </source>
</evidence>
<keyword evidence="3" id="KW-0651">Protein splicing</keyword>
<dbReference type="HOGENOM" id="CLU_423691_0_0_2"/>
<dbReference type="InterPro" id="IPR027434">
    <property type="entry name" value="Homing_endonucl"/>
</dbReference>
<dbReference type="KEGG" id="nou:Natoc_0521"/>
<feature type="domain" description="HTH cro/C1-type" evidence="7">
    <location>
        <begin position="489"/>
        <end position="538"/>
    </location>
</feature>
<dbReference type="SUPFAM" id="SSF47413">
    <property type="entry name" value="lambda repressor-like DNA-binding domains"/>
    <property type="match status" value="1"/>
</dbReference>
<dbReference type="Gene3D" id="2.170.16.10">
    <property type="entry name" value="Hedgehog/Intein (Hint) domain"/>
    <property type="match status" value="1"/>
</dbReference>
<dbReference type="GO" id="GO:0006229">
    <property type="term" value="P:dUTP biosynthetic process"/>
    <property type="evidence" value="ECO:0007669"/>
    <property type="project" value="InterPro"/>
</dbReference>
<feature type="domain" description="DOD-type homing endonuclease" evidence="6">
    <location>
        <begin position="315"/>
        <end position="442"/>
    </location>
</feature>
<keyword evidence="2" id="KW-0068">Autocatalytic cleavage</keyword>
<dbReference type="InterPro" id="IPR011962">
    <property type="entry name" value="dCTP_deaminase"/>
</dbReference>
<keyword evidence="1" id="KW-0378">Hydrolase</keyword>
<dbReference type="PROSITE" id="PS50817">
    <property type="entry name" value="INTEIN_N_TER"/>
    <property type="match status" value="1"/>
</dbReference>
<dbReference type="CDD" id="cd00081">
    <property type="entry name" value="Hint"/>
    <property type="match status" value="1"/>
</dbReference>
<dbReference type="GO" id="GO:0004519">
    <property type="term" value="F:endonuclease activity"/>
    <property type="evidence" value="ECO:0007669"/>
    <property type="project" value="InterPro"/>
</dbReference>
<dbReference type="SUPFAM" id="SSF51283">
    <property type="entry name" value="dUTPase-like"/>
    <property type="match status" value="2"/>
</dbReference>
<dbReference type="InterPro" id="IPR006142">
    <property type="entry name" value="INTEIN"/>
</dbReference>
<sequence length="682" mass="76471">MILSDADILKRLEDGDLAIDPLDDPELQIQPASVDLRLGREFLEFQRTNISCIHPDAEHEVDEYVTETVVDDDDDFILHPGDFVLGTTYERVEIPADLIAHVEGRSSLGRLAVVVHASLPADEEVFLWTPEDGYGFYEIGDIVKNERPAHAVAFDPKTLRVSTHPVTNYITNPTKRIYRVTLESGRQVHVTKDHNLFTIDEWGGVTRIPSEDAEGTHVMVPDQLPGPRGTETELDLVTLFEGDDEIVAYAADGLGTVRWTDDIGRTTRRHYESRNAAPLSCVSSVKTPDDAEVAFKQSDARLPRHLDITPEFGWVLGFYIAEGSVRRKQVQIANTDSELLDRVESWFEQYGTSIYRRERNDGVERLTVCSALWAKLFRRLAGEGAEKNVPERAWNWSDDVLEALLEGMLDGDGCRRETRDTLYTANEALADRTLYLASRLGLLSSTYSRERENYIEPSDVHNSGTEWAIDLASDAHKRGQYVPVPSELLRSLREEAELRMIDAAEKIGYSSKSSISNVENEEYGSVKRSTLRRFCDVYADEGADTERLEQLLEGGVRFEKVAAVEETDRVEPTYDLEVQPNGRTIENFLGGRGGVFLSNTAGLCDPGYRGQITLELSNLGTAPVALTPGMRISQLTFTELKTEAERPYGSERGSKYQDQHGPQASRIQSDDEFGGDQLERED</sequence>
<dbReference type="InterPro" id="IPR006141">
    <property type="entry name" value="Intein_N"/>
</dbReference>
<dbReference type="PANTHER" id="PTHR42680:SF3">
    <property type="entry name" value="DCTP DEAMINASE"/>
    <property type="match status" value="1"/>
</dbReference>
<evidence type="ECO:0000313" key="9">
    <source>
        <dbReference type="Proteomes" id="UP000010878"/>
    </source>
</evidence>
<dbReference type="GO" id="GO:0008829">
    <property type="term" value="F:dCTP deaminase activity"/>
    <property type="evidence" value="ECO:0007669"/>
    <property type="project" value="InterPro"/>
</dbReference>
<dbReference type="SUPFAM" id="SSF51294">
    <property type="entry name" value="Hedgehog/intein (Hint) domain"/>
    <property type="match status" value="1"/>
</dbReference>
<organism evidence="8 9">
    <name type="scientific">Natronococcus occultus SP4</name>
    <dbReference type="NCBI Taxonomy" id="694430"/>
    <lineage>
        <taxon>Archaea</taxon>
        <taxon>Methanobacteriati</taxon>
        <taxon>Methanobacteriota</taxon>
        <taxon>Stenosarchaea group</taxon>
        <taxon>Halobacteria</taxon>
        <taxon>Halobacteriales</taxon>
        <taxon>Natrialbaceae</taxon>
        <taxon>Natronococcus</taxon>
    </lineage>
</organism>
<gene>
    <name evidence="8" type="ORF">Natoc_0521</name>
</gene>
<dbReference type="GO" id="GO:0016539">
    <property type="term" value="P:intein-mediated protein splicing"/>
    <property type="evidence" value="ECO:0007669"/>
    <property type="project" value="InterPro"/>
</dbReference>
<dbReference type="Pfam" id="PF22769">
    <property type="entry name" value="DCD"/>
    <property type="match status" value="2"/>
</dbReference>
<dbReference type="GO" id="GO:0015949">
    <property type="term" value="P:nucleobase-containing small molecule interconversion"/>
    <property type="evidence" value="ECO:0007669"/>
    <property type="project" value="TreeGrafter"/>
</dbReference>
<evidence type="ECO:0000256" key="1">
    <source>
        <dbReference type="ARBA" id="ARBA00022801"/>
    </source>
</evidence>
<dbReference type="PRINTS" id="PR00379">
    <property type="entry name" value="INTEIN"/>
</dbReference>